<keyword evidence="1" id="KW-0472">Membrane</keyword>
<feature type="transmembrane region" description="Helical" evidence="1">
    <location>
        <begin position="471"/>
        <end position="492"/>
    </location>
</feature>
<sequence length="582" mass="67108">MKNLFNRIDQKLLERYPTIWNTKVVWMLLAGTALHGFFFILGLFALTDPKSLQSYDALNSYFGSGSFFIGLIISILLITLWVVMMFRNNAFKNFYSYSAGQLFFQFCSYLVIIIYSISFYYSYTLGLQAYISTTYTDEIVEQDLLSANRGAQFVSQQLSDYTLDEATYPEVLSQLHAETRSNLIDYSKPHYQFANLNYQFSTVDSVITQRQERNLFYADTSATRIGSRDQDDLTIIYYKDQVQDVSDNLIVIAPSYWHYSSLFFEAGQQFNGDYNSFITNKPFDGFERKMMSSYHRSILSRNVELMKSGDRQAFQEMLTKYLDVAAKYKVETNLDASTWMDLVYNPDTFEVKALLQQSKPENVIEAYPVSYSNNSEFNKFSKSIETDYYINQINLRKVFENLEDIKTSNIFNGSIHAFIWISFGIGLLLFLFRISSLRILIFTIVAIGVVVLLLSFVIAFTSLINNALEEFSIYSLVIITLLGTILCGVFALSHFRKFVAGIIMNMTLIYIVPLLFFIALLIDEIRQARCIARTTIDIGNASCYPSFWGELEYLSYGVMLLSIIFIAFYCNKVLKWRALPES</sequence>
<protein>
    <submittedName>
        <fullName evidence="2">Uncharacterized protein</fullName>
    </submittedName>
</protein>
<evidence type="ECO:0000313" key="3">
    <source>
        <dbReference type="Proteomes" id="UP000279600"/>
    </source>
</evidence>
<dbReference type="EMBL" id="CP034549">
    <property type="protein sequence ID" value="AZQ43196.1"/>
    <property type="molecule type" value="Genomic_DNA"/>
</dbReference>
<keyword evidence="1" id="KW-0812">Transmembrane</keyword>
<organism evidence="2 3">
    <name type="scientific">Nonlabens ponticola</name>
    <dbReference type="NCBI Taxonomy" id="2496866"/>
    <lineage>
        <taxon>Bacteria</taxon>
        <taxon>Pseudomonadati</taxon>
        <taxon>Bacteroidota</taxon>
        <taxon>Flavobacteriia</taxon>
        <taxon>Flavobacteriales</taxon>
        <taxon>Flavobacteriaceae</taxon>
        <taxon>Nonlabens</taxon>
    </lineage>
</organism>
<reference evidence="2 3" key="1">
    <citation type="submission" date="2018-12" db="EMBL/GenBank/DDBJ databases">
        <title>Complete genome of Nonlabens sp. MJ115.</title>
        <authorList>
            <person name="Choi H.S."/>
            <person name="Jung J."/>
        </authorList>
    </citation>
    <scope>NUCLEOTIDE SEQUENCE [LARGE SCALE GENOMIC DNA]</scope>
    <source>
        <strain evidence="2 3">MJ115</strain>
    </source>
</reference>
<gene>
    <name evidence="2" type="ORF">EJ995_02710</name>
</gene>
<dbReference type="KEGG" id="noj:EJ995_02710"/>
<feature type="transmembrane region" description="Helical" evidence="1">
    <location>
        <begin position="499"/>
        <end position="522"/>
    </location>
</feature>
<proteinExistence type="predicted"/>
<keyword evidence="1" id="KW-1133">Transmembrane helix</keyword>
<feature type="transmembrane region" description="Helical" evidence="1">
    <location>
        <begin position="66"/>
        <end position="86"/>
    </location>
</feature>
<feature type="transmembrane region" description="Helical" evidence="1">
    <location>
        <begin position="553"/>
        <end position="570"/>
    </location>
</feature>
<feature type="transmembrane region" description="Helical" evidence="1">
    <location>
        <begin position="102"/>
        <end position="123"/>
    </location>
</feature>
<dbReference type="Proteomes" id="UP000279600">
    <property type="component" value="Chromosome"/>
</dbReference>
<dbReference type="AlphaFoldDB" id="A0A3S9MVF0"/>
<evidence type="ECO:0000256" key="1">
    <source>
        <dbReference type="SAM" id="Phobius"/>
    </source>
</evidence>
<feature type="transmembrane region" description="Helical" evidence="1">
    <location>
        <begin position="24"/>
        <end position="46"/>
    </location>
</feature>
<keyword evidence="3" id="KW-1185">Reference proteome</keyword>
<dbReference type="RefSeq" id="WP_126445368.1">
    <property type="nucleotide sequence ID" value="NZ_CP034549.1"/>
</dbReference>
<evidence type="ECO:0000313" key="2">
    <source>
        <dbReference type="EMBL" id="AZQ43196.1"/>
    </source>
</evidence>
<feature type="transmembrane region" description="Helical" evidence="1">
    <location>
        <begin position="410"/>
        <end position="432"/>
    </location>
</feature>
<feature type="transmembrane region" description="Helical" evidence="1">
    <location>
        <begin position="439"/>
        <end position="465"/>
    </location>
</feature>
<dbReference type="OrthoDB" id="996104at2"/>
<accession>A0A3S9MVF0</accession>
<name>A0A3S9MVF0_9FLAO</name>